<keyword evidence="2" id="KW-1185">Reference proteome</keyword>
<dbReference type="InterPro" id="IPR007413">
    <property type="entry name" value="YcjX-like"/>
</dbReference>
<proteinExistence type="predicted"/>
<organism evidence="1 2">
    <name type="scientific">Plastoroseomonas arctica</name>
    <dbReference type="NCBI Taxonomy" id="1509237"/>
    <lineage>
        <taxon>Bacteria</taxon>
        <taxon>Pseudomonadati</taxon>
        <taxon>Pseudomonadota</taxon>
        <taxon>Alphaproteobacteria</taxon>
        <taxon>Acetobacterales</taxon>
        <taxon>Acetobacteraceae</taxon>
        <taxon>Plastoroseomonas</taxon>
    </lineage>
</organism>
<dbReference type="Proteomes" id="UP001196068">
    <property type="component" value="Unassembled WGS sequence"/>
</dbReference>
<dbReference type="AlphaFoldDB" id="A0AAF1JXK1"/>
<reference evidence="1" key="1">
    <citation type="submission" date="2020-01" db="EMBL/GenBank/DDBJ databases">
        <authorList>
            <person name="Rat A."/>
        </authorList>
    </citation>
    <scope>NUCLEOTIDE SEQUENCE</scope>
    <source>
        <strain evidence="1">LMG 28251</strain>
    </source>
</reference>
<dbReference type="EMBL" id="JAAEDH010000016">
    <property type="protein sequence ID" value="MBR0656272.1"/>
    <property type="molecule type" value="Genomic_DNA"/>
</dbReference>
<gene>
    <name evidence="1" type="ORF">GXW79_14415</name>
</gene>
<reference evidence="1" key="2">
    <citation type="journal article" date="2021" name="Syst. Appl. Microbiol.">
        <title>Roseomonas hellenica sp. nov., isolated from roots of wild-growing Alkanna tinctoria.</title>
        <authorList>
            <person name="Rat A."/>
            <person name="Naranjo H.D."/>
            <person name="Lebbe L."/>
            <person name="Cnockaert M."/>
            <person name="Krigas N."/>
            <person name="Grigoriadou K."/>
            <person name="Maloupa E."/>
            <person name="Willems A."/>
        </authorList>
    </citation>
    <scope>NUCLEOTIDE SEQUENCE</scope>
    <source>
        <strain evidence="1">LMG 28251</strain>
    </source>
</reference>
<sequence>MDIFGRLGAGLRDAASAAVDAAHQISNVETLRVAVTGLSRAGKTVFMVSLISNLLALGRGRDTLPALRTALDDGAGRSRLISVAIEPSGVQRIPRFAYEENLAGLAGAAPHWPAFTDQPALITLRIRLRQRQGIAGMVGSLLGEREVRLELLDYPGEWLLDLPMLPQSFAQWSQQTLHLLGQPSRAGFADEFLRFLAAIPPTAAADEAVAQHGFRLYREALRRAKEEQGLRWLQPGRFLMPGPWGEAPFMHFFPFEGGDVPAAGSLALLLRERFETYKAEMRQNFFEPHFSRFNRQVILVDVLGALFAGRTAFEDSAMAIHAIAESYKREMQGALPFSRRIERIVFAATKADHVPDQAQVALRQTLMHMALPAETAVARGARHSFHNVASIICTESGDFLVDGIPERIVFGVPLGGTERKAFRLGSIPTGPVHESYWSRPYFMLPALRPPLIEPGEAAPIPQAGIDVVLAELIGDVL</sequence>
<dbReference type="PANTHER" id="PTHR38605:SF1">
    <property type="entry name" value="ATPASE"/>
    <property type="match status" value="1"/>
</dbReference>
<comment type="caution">
    <text evidence="1">The sequence shown here is derived from an EMBL/GenBank/DDBJ whole genome shotgun (WGS) entry which is preliminary data.</text>
</comment>
<evidence type="ECO:0000313" key="2">
    <source>
        <dbReference type="Proteomes" id="UP001196068"/>
    </source>
</evidence>
<dbReference type="PANTHER" id="PTHR38605">
    <property type="entry name" value="ATPASE-RELATED"/>
    <property type="match status" value="1"/>
</dbReference>
<dbReference type="Pfam" id="PF04317">
    <property type="entry name" value="DUF463"/>
    <property type="match status" value="1"/>
</dbReference>
<protein>
    <submittedName>
        <fullName evidence="1">YcjX family protein</fullName>
    </submittedName>
</protein>
<dbReference type="RefSeq" id="WP_211875117.1">
    <property type="nucleotide sequence ID" value="NZ_JAAEDH010000016.1"/>
</dbReference>
<dbReference type="PIRSF" id="PIRSF019381">
    <property type="entry name" value="YcjX"/>
    <property type="match status" value="1"/>
</dbReference>
<evidence type="ECO:0000313" key="1">
    <source>
        <dbReference type="EMBL" id="MBR0656272.1"/>
    </source>
</evidence>
<name>A0AAF1JXK1_9PROT</name>
<accession>A0AAF1JXK1</accession>